<protein>
    <submittedName>
        <fullName evidence="2">Uncharacterized protein</fullName>
    </submittedName>
</protein>
<evidence type="ECO:0000313" key="3">
    <source>
        <dbReference type="Proteomes" id="UP000321570"/>
    </source>
</evidence>
<evidence type="ECO:0000256" key="1">
    <source>
        <dbReference type="SAM" id="MobiDB-lite"/>
    </source>
</evidence>
<feature type="region of interest" description="Disordered" evidence="1">
    <location>
        <begin position="17"/>
        <end position="41"/>
    </location>
</feature>
<proteinExistence type="predicted"/>
<gene>
    <name evidence="2" type="ORF">WMSIL1_LOCUS7931</name>
</gene>
<evidence type="ECO:0000313" key="2">
    <source>
        <dbReference type="EMBL" id="VUZ48590.1"/>
    </source>
</evidence>
<feature type="compositionally biased region" description="Polar residues" evidence="1">
    <location>
        <begin position="29"/>
        <end position="41"/>
    </location>
</feature>
<dbReference type="Proteomes" id="UP000321570">
    <property type="component" value="Unassembled WGS sequence"/>
</dbReference>
<dbReference type="AlphaFoldDB" id="A0A564YN43"/>
<reference evidence="2 3" key="1">
    <citation type="submission" date="2019-07" db="EMBL/GenBank/DDBJ databases">
        <authorList>
            <person name="Jastrzebski P J."/>
            <person name="Paukszto L."/>
            <person name="Jastrzebski P J."/>
        </authorList>
    </citation>
    <scope>NUCLEOTIDE SEQUENCE [LARGE SCALE GENOMIC DNA]</scope>
    <source>
        <strain evidence="2 3">WMS-il1</strain>
    </source>
</reference>
<sequence>MLTGLIESPALELTTGSAVCNRSRREQARTSVQRPPQPINNQDPCSLARFCI</sequence>
<accession>A0A564YN43</accession>
<keyword evidence="3" id="KW-1185">Reference proteome</keyword>
<name>A0A564YN43_HYMDI</name>
<dbReference type="EMBL" id="CABIJS010000299">
    <property type="protein sequence ID" value="VUZ48590.1"/>
    <property type="molecule type" value="Genomic_DNA"/>
</dbReference>
<organism evidence="2 3">
    <name type="scientific">Hymenolepis diminuta</name>
    <name type="common">Rat tapeworm</name>
    <dbReference type="NCBI Taxonomy" id="6216"/>
    <lineage>
        <taxon>Eukaryota</taxon>
        <taxon>Metazoa</taxon>
        <taxon>Spiralia</taxon>
        <taxon>Lophotrochozoa</taxon>
        <taxon>Platyhelminthes</taxon>
        <taxon>Cestoda</taxon>
        <taxon>Eucestoda</taxon>
        <taxon>Cyclophyllidea</taxon>
        <taxon>Hymenolepididae</taxon>
        <taxon>Hymenolepis</taxon>
    </lineage>
</organism>